<dbReference type="InterPro" id="IPR011009">
    <property type="entry name" value="Kinase-like_dom_sf"/>
</dbReference>
<evidence type="ECO:0000313" key="1">
    <source>
        <dbReference type="EMBL" id="KAH7637301.1"/>
    </source>
</evidence>
<dbReference type="SUPFAM" id="SSF56112">
    <property type="entry name" value="Protein kinase-like (PK-like)"/>
    <property type="match status" value="1"/>
</dbReference>
<keyword evidence="1" id="KW-0418">Kinase</keyword>
<sequence>MEQNSESIVLTMMQKKQTITDEDRQRLLDTFKRINVNNIWSKVENVNDFHAQRFESGNVNDICLCTLSENFCHQQRSSAGYNDGDFIKIVVKFYTTFDWLAIDPIERAIINAIVSLNGFSPKLLFIDDKCQIDEYVEARHYNYDDDCDDETVRLMARQLANFHSIDPIPISRAGFDRWLAMQDDKENEFFQLIWKDKVHLKMIEQNPEFKEKYYDLIASMDMENFTNYGWRGLDLGRYFSNYRHHDDMFGNEDERNSLEHLRDEAKIFTLKAYSVDAGFGVMMFVQNPTSDKFLITTKNRYEGFLQLKKRFTDDGTIARILGDEN</sequence>
<dbReference type="AlphaFoldDB" id="A0A9D4NQH2"/>
<gene>
    <name evidence="1" type="ORF">HUG17_7507</name>
</gene>
<proteinExistence type="predicted"/>
<reference evidence="1" key="1">
    <citation type="submission" date="2020-06" db="EMBL/GenBank/DDBJ databases">
        <authorList>
            <person name="Ji K."/>
            <person name="Li J."/>
        </authorList>
    </citation>
    <scope>NUCLEOTIDE SEQUENCE</scope>
    <source>
        <strain evidence="1">JKM2019</strain>
        <tissue evidence="1">Whole body</tissue>
    </source>
</reference>
<reference evidence="1" key="2">
    <citation type="journal article" date="2021" name="World Allergy Organ. J.">
        <title>Chromosome-level assembly of Dermatophagoides farinae genome and transcriptome reveals two novel allergens Der f 37 and Der f 39.</title>
        <authorList>
            <person name="Chen J."/>
            <person name="Cai Z."/>
            <person name="Fan D."/>
            <person name="Hu J."/>
            <person name="Hou Y."/>
            <person name="He Y."/>
            <person name="Zhang Z."/>
            <person name="Zhao Z."/>
            <person name="Gao P."/>
            <person name="Hu W."/>
            <person name="Sun J."/>
            <person name="Li J."/>
            <person name="Ji K."/>
        </authorList>
    </citation>
    <scope>NUCLEOTIDE SEQUENCE</scope>
    <source>
        <strain evidence="1">JKM2019</strain>
    </source>
</reference>
<dbReference type="GO" id="GO:0016301">
    <property type="term" value="F:kinase activity"/>
    <property type="evidence" value="ECO:0007669"/>
    <property type="project" value="UniProtKB-KW"/>
</dbReference>
<comment type="caution">
    <text evidence="1">The sequence shown here is derived from an EMBL/GenBank/DDBJ whole genome shotgun (WGS) entry which is preliminary data.</text>
</comment>
<name>A0A9D4NQH2_DERFA</name>
<organism evidence="1">
    <name type="scientific">Dermatophagoides farinae</name>
    <name type="common">American house dust mite</name>
    <dbReference type="NCBI Taxonomy" id="6954"/>
    <lineage>
        <taxon>Eukaryota</taxon>
        <taxon>Metazoa</taxon>
        <taxon>Ecdysozoa</taxon>
        <taxon>Arthropoda</taxon>
        <taxon>Chelicerata</taxon>
        <taxon>Arachnida</taxon>
        <taxon>Acari</taxon>
        <taxon>Acariformes</taxon>
        <taxon>Sarcoptiformes</taxon>
        <taxon>Astigmata</taxon>
        <taxon>Psoroptidia</taxon>
        <taxon>Analgoidea</taxon>
        <taxon>Pyroglyphidae</taxon>
        <taxon>Dermatophagoidinae</taxon>
        <taxon>Dermatophagoides</taxon>
    </lineage>
</organism>
<dbReference type="Proteomes" id="UP000828236">
    <property type="component" value="Unassembled WGS sequence"/>
</dbReference>
<dbReference type="EMBL" id="SDOV01000009">
    <property type="protein sequence ID" value="KAH7637301.1"/>
    <property type="molecule type" value="Genomic_DNA"/>
</dbReference>
<accession>A0A9D4NQH2</accession>
<keyword evidence="1" id="KW-0808">Transferase</keyword>
<protein>
    <submittedName>
        <fullName evidence="1">Ethanolamine kinase-like</fullName>
    </submittedName>
</protein>